<dbReference type="InterPro" id="IPR029787">
    <property type="entry name" value="Nucleotide_cyclase"/>
</dbReference>
<dbReference type="SUPFAM" id="SSF55073">
    <property type="entry name" value="Nucleotide cyclase"/>
    <property type="match status" value="1"/>
</dbReference>
<dbReference type="EMBL" id="MGFD01000024">
    <property type="protein sequence ID" value="OGL98614.1"/>
    <property type="molecule type" value="Genomic_DNA"/>
</dbReference>
<dbReference type="STRING" id="1802421.A2318_04565"/>
<dbReference type="CDD" id="cd01949">
    <property type="entry name" value="GGDEF"/>
    <property type="match status" value="1"/>
</dbReference>
<dbReference type="NCBIfam" id="TIGR00254">
    <property type="entry name" value="GGDEF"/>
    <property type="match status" value="1"/>
</dbReference>
<dbReference type="Gene3D" id="3.30.70.270">
    <property type="match status" value="1"/>
</dbReference>
<dbReference type="GO" id="GO:0052621">
    <property type="term" value="F:diguanylate cyclase activity"/>
    <property type="evidence" value="ECO:0007669"/>
    <property type="project" value="TreeGrafter"/>
</dbReference>
<dbReference type="PANTHER" id="PTHR45138:SF9">
    <property type="entry name" value="DIGUANYLATE CYCLASE DGCM-RELATED"/>
    <property type="match status" value="1"/>
</dbReference>
<dbReference type="PROSITE" id="PS50887">
    <property type="entry name" value="GGDEF"/>
    <property type="match status" value="1"/>
</dbReference>
<name>A0A1F7W949_9BACT</name>
<reference evidence="2 3" key="1">
    <citation type="journal article" date="2016" name="Nat. Commun.">
        <title>Thousands of microbial genomes shed light on interconnected biogeochemical processes in an aquifer system.</title>
        <authorList>
            <person name="Anantharaman K."/>
            <person name="Brown C.T."/>
            <person name="Hug L.A."/>
            <person name="Sharon I."/>
            <person name="Castelle C.J."/>
            <person name="Probst A.J."/>
            <person name="Thomas B.C."/>
            <person name="Singh A."/>
            <person name="Wilkins M.J."/>
            <person name="Karaoz U."/>
            <person name="Brodie E.L."/>
            <person name="Williams K.H."/>
            <person name="Hubbard S.S."/>
            <person name="Banfield J.F."/>
        </authorList>
    </citation>
    <scope>NUCLEOTIDE SEQUENCE [LARGE SCALE GENOMIC DNA]</scope>
</reference>
<evidence type="ECO:0000313" key="3">
    <source>
        <dbReference type="Proteomes" id="UP000177331"/>
    </source>
</evidence>
<feature type="domain" description="GGDEF" evidence="1">
    <location>
        <begin position="93"/>
        <end position="264"/>
    </location>
</feature>
<dbReference type="InterPro" id="IPR000160">
    <property type="entry name" value="GGDEF_dom"/>
</dbReference>
<dbReference type="InterPro" id="IPR043128">
    <property type="entry name" value="Rev_trsase/Diguanyl_cyclase"/>
</dbReference>
<dbReference type="GO" id="GO:1902201">
    <property type="term" value="P:negative regulation of bacterial-type flagellum-dependent cell motility"/>
    <property type="evidence" value="ECO:0007669"/>
    <property type="project" value="TreeGrafter"/>
</dbReference>
<dbReference type="AlphaFoldDB" id="A0A1F7W949"/>
<evidence type="ECO:0000313" key="2">
    <source>
        <dbReference type="EMBL" id="OGL98614.1"/>
    </source>
</evidence>
<comment type="caution">
    <text evidence="2">The sequence shown here is derived from an EMBL/GenBank/DDBJ whole genome shotgun (WGS) entry which is preliminary data.</text>
</comment>
<accession>A0A1F7W949</accession>
<dbReference type="InterPro" id="IPR050469">
    <property type="entry name" value="Diguanylate_Cyclase"/>
</dbReference>
<dbReference type="Proteomes" id="UP000177331">
    <property type="component" value="Unassembled WGS sequence"/>
</dbReference>
<dbReference type="Pfam" id="PF00990">
    <property type="entry name" value="GGDEF"/>
    <property type="match status" value="1"/>
</dbReference>
<dbReference type="PANTHER" id="PTHR45138">
    <property type="entry name" value="REGULATORY COMPONENTS OF SENSORY TRANSDUCTION SYSTEM"/>
    <property type="match status" value="1"/>
</dbReference>
<sequence>MAEQSELSIAFSRDGEVIITFPDGLRHATGLFPNAHERETTRAFFNTTIGRTLIMQLRTREIYDKRTNLLLQEPARSIIEQNLVRLSGKKFDGLISVLMLDLDHFGQVNKQYGQDAGDQVLRWFADILRRSTRNDDVLARWGGEEFVIFAAANKPSEEKTHRDRDQPYSDTARVATGTTLGNLDQLMGNGKLIGTRIRTTTEATPCQLGPIAISQTVTIGVANAYIQPNSDTEGLFDELFMRASEAMYKGKRDDRRNHVHVAPLTYGKPKIL</sequence>
<proteinExistence type="predicted"/>
<protein>
    <recommendedName>
        <fullName evidence="1">GGDEF domain-containing protein</fullName>
    </recommendedName>
</protein>
<gene>
    <name evidence="2" type="ORF">A2318_04565</name>
</gene>
<evidence type="ECO:0000259" key="1">
    <source>
        <dbReference type="PROSITE" id="PS50887"/>
    </source>
</evidence>
<organism evidence="2 3">
    <name type="scientific">Candidatus Uhrbacteria bacterium RIFOXYB2_FULL_45_11</name>
    <dbReference type="NCBI Taxonomy" id="1802421"/>
    <lineage>
        <taxon>Bacteria</taxon>
        <taxon>Candidatus Uhriibacteriota</taxon>
    </lineage>
</organism>
<dbReference type="GO" id="GO:0005886">
    <property type="term" value="C:plasma membrane"/>
    <property type="evidence" value="ECO:0007669"/>
    <property type="project" value="TreeGrafter"/>
</dbReference>
<dbReference type="GO" id="GO:0043709">
    <property type="term" value="P:cell adhesion involved in single-species biofilm formation"/>
    <property type="evidence" value="ECO:0007669"/>
    <property type="project" value="TreeGrafter"/>
</dbReference>
<dbReference type="SMART" id="SM00267">
    <property type="entry name" value="GGDEF"/>
    <property type="match status" value="1"/>
</dbReference>